<keyword evidence="1" id="KW-0472">Membrane</keyword>
<name>A0ABT1Y2M2_9FIRM</name>
<keyword evidence="3" id="KW-1185">Reference proteome</keyword>
<keyword evidence="1" id="KW-0812">Transmembrane</keyword>
<keyword evidence="1" id="KW-1133">Transmembrane helix</keyword>
<evidence type="ECO:0000256" key="1">
    <source>
        <dbReference type="SAM" id="Phobius"/>
    </source>
</evidence>
<reference evidence="2 3" key="1">
    <citation type="submission" date="2022-08" db="EMBL/GenBank/DDBJ databases">
        <title>Proteogenomics of the novel Dehalobacterium formicoaceticum strain EZ94 highlights a key role of methyltransferases during anaerobic dichloromethane degradation.</title>
        <authorList>
            <person name="Wasmund K."/>
        </authorList>
    </citation>
    <scope>NUCLEOTIDE SEQUENCE [LARGE SCALE GENOMIC DNA]</scope>
    <source>
        <strain evidence="2 3">EZ94</strain>
    </source>
</reference>
<organism evidence="2 3">
    <name type="scientific">Dehalobacterium formicoaceticum</name>
    <dbReference type="NCBI Taxonomy" id="51515"/>
    <lineage>
        <taxon>Bacteria</taxon>
        <taxon>Bacillati</taxon>
        <taxon>Bacillota</taxon>
        <taxon>Clostridia</taxon>
        <taxon>Eubacteriales</taxon>
        <taxon>Peptococcaceae</taxon>
        <taxon>Dehalobacterium</taxon>
    </lineage>
</organism>
<sequence length="195" mass="21711">MNILSDKILAGALIGIFANGVKLTFNYLGYFLGWTDVVFWQIVASRFLAKEDLFTPYAYLVGGIADIVMTASIGIIFLYALEFFGKGNLWLRGSGMGLLLWVTLFGTLLGQSVENKIPQEPSGLLVTLGAHFIYGIAVAFFTGLYYKIMEKQGETDQLAHSFVAQPARKVQVFRIKKPDPESAEQTKKFIKPRKI</sequence>
<evidence type="ECO:0000313" key="2">
    <source>
        <dbReference type="EMBL" id="MCR6545119.1"/>
    </source>
</evidence>
<dbReference type="Proteomes" id="UP001524944">
    <property type="component" value="Unassembled WGS sequence"/>
</dbReference>
<protein>
    <submittedName>
        <fullName evidence="2">Uncharacterized protein</fullName>
    </submittedName>
</protein>
<evidence type="ECO:0000313" key="3">
    <source>
        <dbReference type="Proteomes" id="UP001524944"/>
    </source>
</evidence>
<feature type="transmembrane region" description="Helical" evidence="1">
    <location>
        <begin position="57"/>
        <end position="81"/>
    </location>
</feature>
<comment type="caution">
    <text evidence="2">The sequence shown here is derived from an EMBL/GenBank/DDBJ whole genome shotgun (WGS) entry which is preliminary data.</text>
</comment>
<dbReference type="RefSeq" id="WP_089608787.1">
    <property type="nucleotide sequence ID" value="NZ_CP022121.1"/>
</dbReference>
<proteinExistence type="predicted"/>
<feature type="transmembrane region" description="Helical" evidence="1">
    <location>
        <begin position="93"/>
        <end position="113"/>
    </location>
</feature>
<gene>
    <name evidence="2" type="ORF">NVS47_06250</name>
</gene>
<feature type="transmembrane region" description="Helical" evidence="1">
    <location>
        <begin position="125"/>
        <end position="146"/>
    </location>
</feature>
<accession>A0ABT1Y2M2</accession>
<dbReference type="EMBL" id="JANPWE010000002">
    <property type="protein sequence ID" value="MCR6545119.1"/>
    <property type="molecule type" value="Genomic_DNA"/>
</dbReference>